<dbReference type="GO" id="GO:0005524">
    <property type="term" value="F:ATP binding"/>
    <property type="evidence" value="ECO:0007669"/>
    <property type="project" value="UniProtKB-KW"/>
</dbReference>
<keyword evidence="1 8" id="KW-0808">Transferase</keyword>
<dbReference type="InterPro" id="IPR006282">
    <property type="entry name" value="Thi_PPkinase"/>
</dbReference>
<dbReference type="GO" id="GO:0030975">
    <property type="term" value="F:thiamine binding"/>
    <property type="evidence" value="ECO:0007669"/>
    <property type="project" value="InterPro"/>
</dbReference>
<dbReference type="GO" id="GO:0006772">
    <property type="term" value="P:thiamine metabolic process"/>
    <property type="evidence" value="ECO:0007669"/>
    <property type="project" value="UniProtKB-UniRule"/>
</dbReference>
<dbReference type="GO" id="GO:0009229">
    <property type="term" value="P:thiamine diphosphate biosynthetic process"/>
    <property type="evidence" value="ECO:0007669"/>
    <property type="project" value="InterPro"/>
</dbReference>
<evidence type="ECO:0000256" key="5">
    <source>
        <dbReference type="NCBIfam" id="TIGR01378"/>
    </source>
</evidence>
<evidence type="ECO:0000313" key="8">
    <source>
        <dbReference type="EMBL" id="QDO91185.1"/>
    </source>
</evidence>
<dbReference type="RefSeq" id="WP_077862190.1">
    <property type="nucleotide sequence ID" value="NZ_CP041626.1"/>
</dbReference>
<feature type="domain" description="Thiamin pyrophosphokinase thiamin-binding" evidence="6">
    <location>
        <begin position="142"/>
        <end position="208"/>
    </location>
</feature>
<dbReference type="EMBL" id="MUYF01000003">
    <property type="protein sequence ID" value="OOL80642.1"/>
    <property type="molecule type" value="Genomic_DNA"/>
</dbReference>
<dbReference type="CDD" id="cd07995">
    <property type="entry name" value="TPK"/>
    <property type="match status" value="1"/>
</dbReference>
<protein>
    <recommendedName>
        <fullName evidence="5">Thiamine diphosphokinase</fullName>
        <ecNumber evidence="5">2.7.6.2</ecNumber>
    </recommendedName>
</protein>
<dbReference type="KEGG" id="dpm:FNV33_03625"/>
<dbReference type="NCBIfam" id="TIGR01378">
    <property type="entry name" value="thi_PPkinase"/>
    <property type="match status" value="1"/>
</dbReference>
<proteinExistence type="predicted"/>
<reference evidence="7 9" key="1">
    <citation type="submission" date="2017-01" db="EMBL/GenBank/DDBJ databases">
        <title>Complete Genome Sequence of Dolosigranulum pigrum isolated from a Patient with interstitial lung disease.</title>
        <authorList>
            <person name="Mukhopadhyay R."/>
            <person name="Joaquin J."/>
            <person name="Hogue R."/>
            <person name="Fitzgerald S."/>
            <person name="Jospin G."/>
            <person name="Eisen J.A."/>
            <person name="Chaturvedi V."/>
        </authorList>
    </citation>
    <scope>NUCLEOTIDE SEQUENCE [LARGE SCALE GENOMIC DNA]</scope>
    <source>
        <strain evidence="7 9">15S00348</strain>
    </source>
</reference>
<dbReference type="EMBL" id="CP041626">
    <property type="protein sequence ID" value="QDO91185.1"/>
    <property type="molecule type" value="Genomic_DNA"/>
</dbReference>
<dbReference type="Gene3D" id="3.40.50.10240">
    <property type="entry name" value="Thiamin pyrophosphokinase, catalytic domain"/>
    <property type="match status" value="1"/>
</dbReference>
<dbReference type="InterPro" id="IPR007371">
    <property type="entry name" value="TPK_catalytic"/>
</dbReference>
<dbReference type="GO" id="GO:0016301">
    <property type="term" value="F:kinase activity"/>
    <property type="evidence" value="ECO:0007669"/>
    <property type="project" value="UniProtKB-KW"/>
</dbReference>
<dbReference type="InterPro" id="IPR036759">
    <property type="entry name" value="TPK_catalytic_sf"/>
</dbReference>
<evidence type="ECO:0000313" key="7">
    <source>
        <dbReference type="EMBL" id="OOL80642.1"/>
    </source>
</evidence>
<evidence type="ECO:0000313" key="10">
    <source>
        <dbReference type="Proteomes" id="UP000315953"/>
    </source>
</evidence>
<dbReference type="PANTHER" id="PTHR41299:SF1">
    <property type="entry name" value="THIAMINE PYROPHOSPHOKINASE"/>
    <property type="match status" value="1"/>
</dbReference>
<dbReference type="Proteomes" id="UP000315953">
    <property type="component" value="Chromosome"/>
</dbReference>
<dbReference type="EC" id="2.7.6.2" evidence="5"/>
<dbReference type="Pfam" id="PF04263">
    <property type="entry name" value="TPK_catalytic"/>
    <property type="match status" value="1"/>
</dbReference>
<dbReference type="Proteomes" id="UP000190409">
    <property type="component" value="Unassembled WGS sequence"/>
</dbReference>
<dbReference type="SMART" id="SM00983">
    <property type="entry name" value="TPK_B1_binding"/>
    <property type="match status" value="1"/>
</dbReference>
<dbReference type="SUPFAM" id="SSF63999">
    <property type="entry name" value="Thiamin pyrophosphokinase, catalytic domain"/>
    <property type="match status" value="1"/>
</dbReference>
<gene>
    <name evidence="7" type="ORF">BWX42_01565</name>
    <name evidence="8" type="ORF">FNV33_03625</name>
</gene>
<evidence type="ECO:0000313" key="9">
    <source>
        <dbReference type="Proteomes" id="UP000190409"/>
    </source>
</evidence>
<sequence>MIIHLVLGAPREEPLTLDYQSGDLCVGVDYGAIYLLNAGYPVDLAIGDFDSVTKHEWQQIKKESQRVEKFQADKDDTDTELALLHALNLSDEAPIHIHNWIGGRLDHFLSILYLVYQERFQAVLSRLVFCSPKNSLRVYQPGQYQVEPAHSDNYLSYIGLTPIKGLTLRQVKYTLESADYDVPRALVSNEFLAEGQPAEFSFESGLLAVIQSRD</sequence>
<keyword evidence="2" id="KW-0547">Nucleotide-binding</keyword>
<evidence type="ECO:0000256" key="3">
    <source>
        <dbReference type="ARBA" id="ARBA00022777"/>
    </source>
</evidence>
<organism evidence="7 9">
    <name type="scientific">Dolosigranulum pigrum</name>
    <dbReference type="NCBI Taxonomy" id="29394"/>
    <lineage>
        <taxon>Bacteria</taxon>
        <taxon>Bacillati</taxon>
        <taxon>Bacillota</taxon>
        <taxon>Bacilli</taxon>
        <taxon>Lactobacillales</taxon>
        <taxon>Carnobacteriaceae</taxon>
        <taxon>Dolosigranulum</taxon>
    </lineage>
</organism>
<accession>A0A1S8KLT6</accession>
<dbReference type="PANTHER" id="PTHR41299">
    <property type="entry name" value="THIAMINE PYROPHOSPHOKINASE"/>
    <property type="match status" value="1"/>
</dbReference>
<dbReference type="InterPro" id="IPR007373">
    <property type="entry name" value="Thiamin_PyroPKinase_B1-bd"/>
</dbReference>
<evidence type="ECO:0000256" key="1">
    <source>
        <dbReference type="ARBA" id="ARBA00022679"/>
    </source>
</evidence>
<dbReference type="GO" id="GO:0004788">
    <property type="term" value="F:thiamine diphosphokinase activity"/>
    <property type="evidence" value="ECO:0007669"/>
    <property type="project" value="UniProtKB-UniRule"/>
</dbReference>
<reference evidence="8 10" key="2">
    <citation type="submission" date="2019-07" db="EMBL/GenBank/DDBJ databases">
        <title>Genome assembly of a nasal isolate of Dolosigranulum pigrum from a chronic sinusitis patient.</title>
        <authorList>
            <person name="Baig S."/>
            <person name="Overballe-Petersen S."/>
            <person name="Kaspar U."/>
            <person name="Rendboe A."/>
            <person name="de Man T."/>
            <person name="Liu C."/>
            <person name="Price L.B."/>
            <person name="Stegger M."/>
            <person name="Becker K."/>
            <person name="Skytt Andersen P."/>
        </authorList>
    </citation>
    <scope>NUCLEOTIDE SEQUENCE [LARGE SCALE GENOMIC DNA]</scope>
    <source>
        <strain evidence="8 10">83VPs-KB5</strain>
    </source>
</reference>
<dbReference type="AlphaFoldDB" id="A0A1S8KLT6"/>
<dbReference type="Pfam" id="PF04265">
    <property type="entry name" value="TPK_B1_binding"/>
    <property type="match status" value="1"/>
</dbReference>
<dbReference type="InterPro" id="IPR053149">
    <property type="entry name" value="TPK"/>
</dbReference>
<evidence type="ECO:0000256" key="2">
    <source>
        <dbReference type="ARBA" id="ARBA00022741"/>
    </source>
</evidence>
<name>A0A1S8KLT6_9LACT</name>
<evidence type="ECO:0000259" key="6">
    <source>
        <dbReference type="SMART" id="SM00983"/>
    </source>
</evidence>
<keyword evidence="3 7" id="KW-0418">Kinase</keyword>
<evidence type="ECO:0000256" key="4">
    <source>
        <dbReference type="ARBA" id="ARBA00022840"/>
    </source>
</evidence>
<keyword evidence="4" id="KW-0067">ATP-binding</keyword>